<evidence type="ECO:0000256" key="1">
    <source>
        <dbReference type="SAM" id="SignalP"/>
    </source>
</evidence>
<dbReference type="InterPro" id="IPR009003">
    <property type="entry name" value="Peptidase_S1_PA"/>
</dbReference>
<dbReference type="InterPro" id="IPR043504">
    <property type="entry name" value="Peptidase_S1_PA_chymotrypsin"/>
</dbReference>
<evidence type="ECO:0000313" key="2">
    <source>
        <dbReference type="EMBL" id="NOK39116.1"/>
    </source>
</evidence>
<proteinExistence type="predicted"/>
<dbReference type="RefSeq" id="WP_171438507.1">
    <property type="nucleotide sequence ID" value="NZ_JABFJV010000417.1"/>
</dbReference>
<dbReference type="GO" id="GO:0006508">
    <property type="term" value="P:proteolysis"/>
    <property type="evidence" value="ECO:0007669"/>
    <property type="project" value="InterPro"/>
</dbReference>
<keyword evidence="3" id="KW-1185">Reference proteome</keyword>
<dbReference type="SUPFAM" id="SSF50494">
    <property type="entry name" value="Trypsin-like serine proteases"/>
    <property type="match status" value="1"/>
</dbReference>
<evidence type="ECO:0000313" key="3">
    <source>
        <dbReference type="Proteomes" id="UP000563426"/>
    </source>
</evidence>
<reference evidence="2 3" key="1">
    <citation type="submission" date="2020-05" db="EMBL/GenBank/DDBJ databases">
        <authorList>
            <person name="Whitworth D."/>
        </authorList>
    </citation>
    <scope>NUCLEOTIDE SEQUENCE [LARGE SCALE GENOMIC DNA]</scope>
    <source>
        <strain evidence="2 3">AB043B</strain>
    </source>
</reference>
<protein>
    <submittedName>
        <fullName evidence="2">Trypsin-like peptidase domain-containing protein</fullName>
    </submittedName>
</protein>
<dbReference type="Pfam" id="PF13365">
    <property type="entry name" value="Trypsin_2"/>
    <property type="match status" value="1"/>
</dbReference>
<dbReference type="PRINTS" id="PR00834">
    <property type="entry name" value="PROTEASES2C"/>
</dbReference>
<dbReference type="PANTHER" id="PTHR43019">
    <property type="entry name" value="SERINE ENDOPROTEASE DEGS"/>
    <property type="match status" value="1"/>
</dbReference>
<dbReference type="InterPro" id="IPR001940">
    <property type="entry name" value="Peptidase_S1C"/>
</dbReference>
<feature type="chain" id="PRO_5031318977" evidence="1">
    <location>
        <begin position="20"/>
        <end position="793"/>
    </location>
</feature>
<organism evidence="2 3">
    <name type="scientific">Corallococcus exercitus</name>
    <dbReference type="NCBI Taxonomy" id="2316736"/>
    <lineage>
        <taxon>Bacteria</taxon>
        <taxon>Pseudomonadati</taxon>
        <taxon>Myxococcota</taxon>
        <taxon>Myxococcia</taxon>
        <taxon>Myxococcales</taxon>
        <taxon>Cystobacterineae</taxon>
        <taxon>Myxococcaceae</taxon>
        <taxon>Corallococcus</taxon>
    </lineage>
</organism>
<dbReference type="InterPro" id="IPR013783">
    <property type="entry name" value="Ig-like_fold"/>
</dbReference>
<sequence length="793" mass="85367">MFRRVVLLGVLSLCLSVGGASCRKQEASASSPGSMDAALLERIKGATVFIRAGEASGSGFVVSAGQGKHRVVTNHHVIALEDEEGSPSFQVIYRSGTPQEVTRQARIIAKDRGNDLALLEVADTAGIEVEPLNEGVTPRETLGLYAVGFPFGQMLSPDHRPAATITRGSVSSLRRGRLGALEAIQVDSDFNPGNSGGPVVDVEGRLLGVAVATLRGTNISFVVPWERVQPLLAGRAADLIVGALPEDCEDACDVPVTVEVSNPDGAVQELELRLIHPDSTFLTRSRTPPYEAEGESHARVSHQGVGTVKLAANVAWRTGNETYVQVGYVTGKGSRTYDLPVRLPAPPKPSLKVVKLAPVAQEPELPPEAAFEKIDLERTLVDVQVADGGRLVVLRMEGQSSVSILDVKSRRIVHTLELPEQQFLFAAGGTSLLVYLPTLKLFHRYSLTTFEREKLGRFMLGGSVLQLLMGSDNGDRALVIRDATQMRGEDPLTLLDVQKLEPLPVPRFAGKTDGQRTLENRRPINLGSSYSFQWRVNPQATVFTAMQPGLSPEGIYVGRLVENRLEFQHQHDSAGLLLVGGDGAVYGRGRTFAQDLAPLTQVPDNVLVPAVGGMLFLGLPTSPTASAAKVRPALYVAGKEVPLAARLPIDFEWNQSSDGVRTRLTYDRRLMLLPAVGAVVVVTPDQKQVRIFDFPALLRSAAPEYLYVRSVPPLEVAVGTRYTYQLEVRSTAGGVKLALEAGPEGMSVSPDGIVGWSVPRNARSSERVVIRATDRLGSSVLHSFTLAMRGGMP</sequence>
<dbReference type="Gene3D" id="2.60.40.10">
    <property type="entry name" value="Immunoglobulins"/>
    <property type="match status" value="1"/>
</dbReference>
<comment type="caution">
    <text evidence="2">The sequence shown here is derived from an EMBL/GenBank/DDBJ whole genome shotgun (WGS) entry which is preliminary data.</text>
</comment>
<dbReference type="Proteomes" id="UP000563426">
    <property type="component" value="Unassembled WGS sequence"/>
</dbReference>
<gene>
    <name evidence="2" type="ORF">HMI49_38655</name>
</gene>
<dbReference type="EMBL" id="JABFJV010000417">
    <property type="protein sequence ID" value="NOK39116.1"/>
    <property type="molecule type" value="Genomic_DNA"/>
</dbReference>
<dbReference type="PROSITE" id="PS51257">
    <property type="entry name" value="PROKAR_LIPOPROTEIN"/>
    <property type="match status" value="1"/>
</dbReference>
<dbReference type="AlphaFoldDB" id="A0A7Y4KSE1"/>
<accession>A0A7Y4KSE1</accession>
<dbReference type="PANTHER" id="PTHR43019:SF23">
    <property type="entry name" value="PROTEASE DO-LIKE 5, CHLOROPLASTIC"/>
    <property type="match status" value="1"/>
</dbReference>
<dbReference type="GO" id="GO:0004252">
    <property type="term" value="F:serine-type endopeptidase activity"/>
    <property type="evidence" value="ECO:0007669"/>
    <property type="project" value="InterPro"/>
</dbReference>
<name>A0A7Y4KSE1_9BACT</name>
<keyword evidence="1" id="KW-0732">Signal</keyword>
<feature type="signal peptide" evidence="1">
    <location>
        <begin position="1"/>
        <end position="19"/>
    </location>
</feature>
<dbReference type="Gene3D" id="2.40.10.10">
    <property type="entry name" value="Trypsin-like serine proteases"/>
    <property type="match status" value="2"/>
</dbReference>